<reference evidence="3" key="1">
    <citation type="submission" date="2016-11" db="EMBL/GenBank/DDBJ databases">
        <authorList>
            <person name="Varghese N."/>
            <person name="Submissions S."/>
        </authorList>
    </citation>
    <scope>NUCLEOTIDE SEQUENCE [LARGE SCALE GENOMIC DNA]</scope>
    <source>
        <strain evidence="3">DSM 27623</strain>
    </source>
</reference>
<accession>A0A1N6GPR7</accession>
<organism evidence="2 3">
    <name type="scientific">Epilithonimonas zeae</name>
    <dbReference type="NCBI Taxonomy" id="1416779"/>
    <lineage>
        <taxon>Bacteria</taxon>
        <taxon>Pseudomonadati</taxon>
        <taxon>Bacteroidota</taxon>
        <taxon>Flavobacteriia</taxon>
        <taxon>Flavobacteriales</taxon>
        <taxon>Weeksellaceae</taxon>
        <taxon>Chryseobacterium group</taxon>
        <taxon>Epilithonimonas</taxon>
    </lineage>
</organism>
<dbReference type="EMBL" id="FSRK01000001">
    <property type="protein sequence ID" value="SIO09541.1"/>
    <property type="molecule type" value="Genomic_DNA"/>
</dbReference>
<dbReference type="Pfam" id="PF20130">
    <property type="entry name" value="DUF6520"/>
    <property type="match status" value="1"/>
</dbReference>
<dbReference type="RefSeq" id="WP_074235091.1">
    <property type="nucleotide sequence ID" value="NZ_FSRK01000001.1"/>
</dbReference>
<evidence type="ECO:0000313" key="3">
    <source>
        <dbReference type="Proteomes" id="UP000185207"/>
    </source>
</evidence>
<sequence length="90" mass="9566">MKNLRTIILPAVLVLISAGSAFATGLSKKSNATILDGYVLRPNEEQVCQNTFIKCSTEDGPICTADVGMGSENLRELSGSSCPTTLHRIP</sequence>
<evidence type="ECO:0000256" key="1">
    <source>
        <dbReference type="SAM" id="SignalP"/>
    </source>
</evidence>
<keyword evidence="1" id="KW-0732">Signal</keyword>
<name>A0A1N6GPR7_9FLAO</name>
<keyword evidence="3" id="KW-1185">Reference proteome</keyword>
<feature type="chain" id="PRO_5013201376" evidence="1">
    <location>
        <begin position="24"/>
        <end position="90"/>
    </location>
</feature>
<dbReference type="Proteomes" id="UP000185207">
    <property type="component" value="Unassembled WGS sequence"/>
</dbReference>
<dbReference type="OrthoDB" id="1264600at2"/>
<gene>
    <name evidence="2" type="ORF">SAMN05444409_1976</name>
</gene>
<protein>
    <submittedName>
        <fullName evidence="2">Uncharacterized protein</fullName>
    </submittedName>
</protein>
<dbReference type="AlphaFoldDB" id="A0A1N6GPR7"/>
<proteinExistence type="predicted"/>
<feature type="signal peptide" evidence="1">
    <location>
        <begin position="1"/>
        <end position="23"/>
    </location>
</feature>
<dbReference type="InterPro" id="IPR045391">
    <property type="entry name" value="DUF6520"/>
</dbReference>
<evidence type="ECO:0000313" key="2">
    <source>
        <dbReference type="EMBL" id="SIO09541.1"/>
    </source>
</evidence>
<dbReference type="STRING" id="1416779.SAMN05444409_1976"/>